<keyword evidence="2" id="KW-1185">Reference proteome</keyword>
<protein>
    <submittedName>
        <fullName evidence="3">BZIP domain-containing protein</fullName>
    </submittedName>
</protein>
<evidence type="ECO:0000313" key="3">
    <source>
        <dbReference type="WBParaSite" id="L893_g10089.t1"/>
    </source>
</evidence>
<dbReference type="Proteomes" id="UP000095287">
    <property type="component" value="Unplaced"/>
</dbReference>
<evidence type="ECO:0000256" key="1">
    <source>
        <dbReference type="SAM" id="MobiDB-lite"/>
    </source>
</evidence>
<evidence type="ECO:0000313" key="2">
    <source>
        <dbReference type="Proteomes" id="UP000095287"/>
    </source>
</evidence>
<accession>A0A1I7XVQ9</accession>
<dbReference type="WBParaSite" id="L893_g10089.t1">
    <property type="protein sequence ID" value="L893_g10089.t1"/>
    <property type="gene ID" value="L893_g10089"/>
</dbReference>
<sequence length="95" mass="10984">MFLENHDNGAPPASQVSQLVMKAEKRSADRQKSSDLKTEQKSVSYRTNKIKRHDSRMAESEYVTRSKYDELMKVVEELSNRIVTLEQTIVNKNPN</sequence>
<organism evidence="2 3">
    <name type="scientific">Steinernema glaseri</name>
    <dbReference type="NCBI Taxonomy" id="37863"/>
    <lineage>
        <taxon>Eukaryota</taxon>
        <taxon>Metazoa</taxon>
        <taxon>Ecdysozoa</taxon>
        <taxon>Nematoda</taxon>
        <taxon>Chromadorea</taxon>
        <taxon>Rhabditida</taxon>
        <taxon>Tylenchina</taxon>
        <taxon>Panagrolaimomorpha</taxon>
        <taxon>Strongyloidoidea</taxon>
        <taxon>Steinernematidae</taxon>
        <taxon>Steinernema</taxon>
    </lineage>
</organism>
<name>A0A1I7XVQ9_9BILA</name>
<reference evidence="3" key="1">
    <citation type="submission" date="2016-11" db="UniProtKB">
        <authorList>
            <consortium name="WormBaseParasite"/>
        </authorList>
    </citation>
    <scope>IDENTIFICATION</scope>
</reference>
<proteinExistence type="predicted"/>
<feature type="compositionally biased region" description="Basic and acidic residues" evidence="1">
    <location>
        <begin position="22"/>
        <end position="40"/>
    </location>
</feature>
<dbReference type="AlphaFoldDB" id="A0A1I7XVQ9"/>
<feature type="region of interest" description="Disordered" evidence="1">
    <location>
        <begin position="1"/>
        <end position="61"/>
    </location>
</feature>